<dbReference type="SUPFAM" id="SSF81342">
    <property type="entry name" value="Transmembrane di-heme cytochromes"/>
    <property type="match status" value="1"/>
</dbReference>
<sequence>MQRVKIWDAFVRLNHWLMVALVVALWWTAEQGEMERHLQLAGILGGLIVARILWGLFGSESARFSRFVKGPAAVVEHFKELGQGQYQPGNTHNAAGGWAVVALLLVLLVQFTTGLFADDEIFFSGPLASAVSGDLSDFLTGIHKDNFNVLIAVVVLHVVAIILYRLRGINLVAAMIHGKREGVAAPRLVNAWWAIIAAAALATAFYFFIN</sequence>
<dbReference type="GO" id="GO:0009055">
    <property type="term" value="F:electron transfer activity"/>
    <property type="evidence" value="ECO:0007669"/>
    <property type="project" value="InterPro"/>
</dbReference>
<keyword evidence="9" id="KW-1185">Reference proteome</keyword>
<evidence type="ECO:0000313" key="9">
    <source>
        <dbReference type="Proteomes" id="UP000246964"/>
    </source>
</evidence>
<dbReference type="InterPro" id="IPR011577">
    <property type="entry name" value="Cyt_b561_bac/Ni-Hgenase"/>
</dbReference>
<comment type="subcellular location">
    <subcellularLocation>
        <location evidence="1">Cell membrane</location>
        <topology evidence="1">Multi-pass membrane protein</topology>
    </subcellularLocation>
</comment>
<organism evidence="8 9">
    <name type="scientific">Pseudidiomarina maritima</name>
    <dbReference type="NCBI Taxonomy" id="519453"/>
    <lineage>
        <taxon>Bacteria</taxon>
        <taxon>Pseudomonadati</taxon>
        <taxon>Pseudomonadota</taxon>
        <taxon>Gammaproteobacteria</taxon>
        <taxon>Alteromonadales</taxon>
        <taxon>Idiomarinaceae</taxon>
        <taxon>Pseudidiomarina</taxon>
    </lineage>
</organism>
<dbReference type="Pfam" id="PF01292">
    <property type="entry name" value="Ni_hydr_CYTB"/>
    <property type="match status" value="1"/>
</dbReference>
<feature type="transmembrane region" description="Helical" evidence="6">
    <location>
        <begin position="95"/>
        <end position="117"/>
    </location>
</feature>
<evidence type="ECO:0000256" key="6">
    <source>
        <dbReference type="SAM" id="Phobius"/>
    </source>
</evidence>
<feature type="transmembrane region" description="Helical" evidence="6">
    <location>
        <begin position="39"/>
        <end position="57"/>
    </location>
</feature>
<dbReference type="GO" id="GO:0020037">
    <property type="term" value="F:heme binding"/>
    <property type="evidence" value="ECO:0007669"/>
    <property type="project" value="TreeGrafter"/>
</dbReference>
<proteinExistence type="predicted"/>
<dbReference type="Proteomes" id="UP000246964">
    <property type="component" value="Unassembled WGS sequence"/>
</dbReference>
<evidence type="ECO:0000313" key="8">
    <source>
        <dbReference type="EMBL" id="PWW11880.1"/>
    </source>
</evidence>
<dbReference type="PANTHER" id="PTHR30485">
    <property type="entry name" value="NI/FE-HYDROGENASE 1 B-TYPE CYTOCHROME SUBUNIT"/>
    <property type="match status" value="1"/>
</dbReference>
<name>A0A317Q838_9GAMM</name>
<gene>
    <name evidence="8" type="ORF">DET45_11068</name>
</gene>
<keyword evidence="5 6" id="KW-0472">Membrane</keyword>
<dbReference type="EMBL" id="QGTT01000010">
    <property type="protein sequence ID" value="PWW11880.1"/>
    <property type="molecule type" value="Genomic_DNA"/>
</dbReference>
<dbReference type="InterPro" id="IPR051542">
    <property type="entry name" value="Hydrogenase_cytochrome"/>
</dbReference>
<dbReference type="RefSeq" id="WP_110076218.1">
    <property type="nucleotide sequence ID" value="NZ_QGTT01000010.1"/>
</dbReference>
<evidence type="ECO:0000256" key="1">
    <source>
        <dbReference type="ARBA" id="ARBA00004651"/>
    </source>
</evidence>
<keyword evidence="2" id="KW-1003">Cell membrane</keyword>
<evidence type="ECO:0000256" key="2">
    <source>
        <dbReference type="ARBA" id="ARBA00022475"/>
    </source>
</evidence>
<dbReference type="OrthoDB" id="196472at2"/>
<keyword evidence="4 6" id="KW-1133">Transmembrane helix</keyword>
<feature type="transmembrane region" description="Helical" evidence="6">
    <location>
        <begin position="147"/>
        <end position="166"/>
    </location>
</feature>
<dbReference type="InterPro" id="IPR016174">
    <property type="entry name" value="Di-haem_cyt_TM"/>
</dbReference>
<keyword evidence="3 6" id="KW-0812">Transmembrane</keyword>
<accession>A0A317Q838</accession>
<feature type="transmembrane region" description="Helical" evidence="6">
    <location>
        <begin position="187"/>
        <end position="209"/>
    </location>
</feature>
<dbReference type="GO" id="GO:0022904">
    <property type="term" value="P:respiratory electron transport chain"/>
    <property type="evidence" value="ECO:0007669"/>
    <property type="project" value="InterPro"/>
</dbReference>
<dbReference type="Gene3D" id="1.20.950.20">
    <property type="entry name" value="Transmembrane di-heme cytochromes, Chain C"/>
    <property type="match status" value="1"/>
</dbReference>
<feature type="domain" description="Cytochrome b561 bacterial/Ni-hydrogenase" evidence="7">
    <location>
        <begin position="7"/>
        <end position="178"/>
    </location>
</feature>
<dbReference type="AlphaFoldDB" id="A0A317Q838"/>
<evidence type="ECO:0000259" key="7">
    <source>
        <dbReference type="Pfam" id="PF01292"/>
    </source>
</evidence>
<evidence type="ECO:0000256" key="5">
    <source>
        <dbReference type="ARBA" id="ARBA00023136"/>
    </source>
</evidence>
<dbReference type="PANTHER" id="PTHR30485:SF2">
    <property type="entry name" value="BLL0597 PROTEIN"/>
    <property type="match status" value="1"/>
</dbReference>
<feature type="transmembrane region" description="Helical" evidence="6">
    <location>
        <begin position="9"/>
        <end position="27"/>
    </location>
</feature>
<protein>
    <submittedName>
        <fullName evidence="8">Cytochrome b</fullName>
    </submittedName>
</protein>
<comment type="caution">
    <text evidence="8">The sequence shown here is derived from an EMBL/GenBank/DDBJ whole genome shotgun (WGS) entry which is preliminary data.</text>
</comment>
<evidence type="ECO:0000256" key="3">
    <source>
        <dbReference type="ARBA" id="ARBA00022692"/>
    </source>
</evidence>
<dbReference type="GO" id="GO:0005886">
    <property type="term" value="C:plasma membrane"/>
    <property type="evidence" value="ECO:0007669"/>
    <property type="project" value="UniProtKB-SubCell"/>
</dbReference>
<reference evidence="8 9" key="1">
    <citation type="submission" date="2018-05" db="EMBL/GenBank/DDBJ databases">
        <title>Freshwater and sediment microbial communities from various areas in North America, analyzing microbe dynamics in response to fracking.</title>
        <authorList>
            <person name="Lamendella R."/>
        </authorList>
    </citation>
    <scope>NUCLEOTIDE SEQUENCE [LARGE SCALE GENOMIC DNA]</scope>
    <source>
        <strain evidence="8 9">125B1</strain>
    </source>
</reference>
<evidence type="ECO:0000256" key="4">
    <source>
        <dbReference type="ARBA" id="ARBA00022989"/>
    </source>
</evidence>